<sequence>MPTYLCHGFRWQRRSVRVYVVVQDLDDASPEWIIAPKSSQCLLESFYNLFDFLPYCAPPSRSSARRYDSVDASDDDSRVLRSRNHSNDRRSRSQSFSRSRESSSQNRSRSRSRSLPQTNSPQLPPVLGSAPPEDDVRSQDWSLIKLLEEYDPMNLDEVSRPYAYVADYVVRVDLSVSIADEMQQYEKRLRADRAPPMTGPTSDETGRKKHNKKPGWLEKLRDQLQRGEDIKWYVVTNGDEVREWPDEPIRRTGSTQRPTATRQQQQHHAQYSHQQVIFEGNNNAAARPQVREGRDLKDVPPLNPPKMSTDDGPRPKTSSKGGFRKLFGKSKPDDHSP</sequence>
<name>A0AAJ0C790_9PEZI</name>
<feature type="region of interest" description="Disordered" evidence="1">
    <location>
        <begin position="60"/>
        <end position="135"/>
    </location>
</feature>
<feature type="region of interest" description="Disordered" evidence="1">
    <location>
        <begin position="244"/>
        <end position="272"/>
    </location>
</feature>
<feature type="region of interest" description="Disordered" evidence="1">
    <location>
        <begin position="193"/>
        <end position="212"/>
    </location>
</feature>
<accession>A0AAJ0C790</accession>
<proteinExistence type="predicted"/>
<evidence type="ECO:0008006" key="4">
    <source>
        <dbReference type="Google" id="ProtNLM"/>
    </source>
</evidence>
<dbReference type="Proteomes" id="UP001244011">
    <property type="component" value="Unassembled WGS sequence"/>
</dbReference>
<feature type="compositionally biased region" description="Basic and acidic residues" evidence="1">
    <location>
        <begin position="65"/>
        <end position="91"/>
    </location>
</feature>
<protein>
    <recommendedName>
        <fullName evidence="4">Developmental regulator</fullName>
    </recommendedName>
</protein>
<feature type="compositionally biased region" description="Basic and acidic residues" evidence="1">
    <location>
        <begin position="289"/>
        <end position="298"/>
    </location>
</feature>
<dbReference type="GeneID" id="85305327"/>
<dbReference type="EMBL" id="MU838998">
    <property type="protein sequence ID" value="KAK1771271.1"/>
    <property type="molecule type" value="Genomic_DNA"/>
</dbReference>
<feature type="region of interest" description="Disordered" evidence="1">
    <location>
        <begin position="284"/>
        <end position="337"/>
    </location>
</feature>
<gene>
    <name evidence="2" type="ORF">QBC33DRAFT_146495</name>
</gene>
<evidence type="ECO:0000313" key="2">
    <source>
        <dbReference type="EMBL" id="KAK1771271.1"/>
    </source>
</evidence>
<feature type="compositionally biased region" description="Low complexity" evidence="1">
    <location>
        <begin position="93"/>
        <end position="107"/>
    </location>
</feature>
<reference evidence="2" key="1">
    <citation type="submission" date="2023-06" db="EMBL/GenBank/DDBJ databases">
        <title>Genome-scale phylogeny and comparative genomics of the fungal order Sordariales.</title>
        <authorList>
            <consortium name="Lawrence Berkeley National Laboratory"/>
            <person name="Hensen N."/>
            <person name="Bonometti L."/>
            <person name="Westerberg I."/>
            <person name="Brannstrom I.O."/>
            <person name="Guillou S."/>
            <person name="Cros-Aarteil S."/>
            <person name="Calhoun S."/>
            <person name="Haridas S."/>
            <person name="Kuo A."/>
            <person name="Mondo S."/>
            <person name="Pangilinan J."/>
            <person name="Riley R."/>
            <person name="Labutti K."/>
            <person name="Andreopoulos B."/>
            <person name="Lipzen A."/>
            <person name="Chen C."/>
            <person name="Yanf M."/>
            <person name="Daum C."/>
            <person name="Ng V."/>
            <person name="Clum A."/>
            <person name="Steindorff A."/>
            <person name="Ohm R."/>
            <person name="Martin F."/>
            <person name="Silar P."/>
            <person name="Natvig D."/>
            <person name="Lalanne C."/>
            <person name="Gautier V."/>
            <person name="Ament-Velasquez S.L."/>
            <person name="Kruys A."/>
            <person name="Hutchinson M.I."/>
            <person name="Powell A.J."/>
            <person name="Barry K."/>
            <person name="Miller A.N."/>
            <person name="Grigoriev I.V."/>
            <person name="Debuchy R."/>
            <person name="Gladieux P."/>
            <person name="Thoren M.H."/>
            <person name="Johannesson H."/>
        </authorList>
    </citation>
    <scope>NUCLEOTIDE SEQUENCE</scope>
    <source>
        <strain evidence="2">8032-3</strain>
    </source>
</reference>
<evidence type="ECO:0000313" key="3">
    <source>
        <dbReference type="Proteomes" id="UP001244011"/>
    </source>
</evidence>
<evidence type="ECO:0000256" key="1">
    <source>
        <dbReference type="SAM" id="MobiDB-lite"/>
    </source>
</evidence>
<feature type="compositionally biased region" description="Low complexity" evidence="1">
    <location>
        <begin position="254"/>
        <end position="272"/>
    </location>
</feature>
<keyword evidence="3" id="KW-1185">Reference proteome</keyword>
<dbReference type="AlphaFoldDB" id="A0AAJ0C790"/>
<dbReference type="RefSeq" id="XP_060287484.1">
    <property type="nucleotide sequence ID" value="XM_060422140.1"/>
</dbReference>
<organism evidence="2 3">
    <name type="scientific">Phialemonium atrogriseum</name>
    <dbReference type="NCBI Taxonomy" id="1093897"/>
    <lineage>
        <taxon>Eukaryota</taxon>
        <taxon>Fungi</taxon>
        <taxon>Dikarya</taxon>
        <taxon>Ascomycota</taxon>
        <taxon>Pezizomycotina</taxon>
        <taxon>Sordariomycetes</taxon>
        <taxon>Sordariomycetidae</taxon>
        <taxon>Cephalothecales</taxon>
        <taxon>Cephalothecaceae</taxon>
        <taxon>Phialemonium</taxon>
    </lineage>
</organism>
<comment type="caution">
    <text evidence="2">The sequence shown here is derived from an EMBL/GenBank/DDBJ whole genome shotgun (WGS) entry which is preliminary data.</text>
</comment>